<evidence type="ECO:0000256" key="2">
    <source>
        <dbReference type="ARBA" id="ARBA00022475"/>
    </source>
</evidence>
<dbReference type="Pfam" id="PF01595">
    <property type="entry name" value="CNNM"/>
    <property type="match status" value="1"/>
</dbReference>
<dbReference type="EMBL" id="CP060587">
    <property type="protein sequence ID" value="QNL95763.1"/>
    <property type="molecule type" value="Genomic_DNA"/>
</dbReference>
<dbReference type="PROSITE" id="PS51371">
    <property type="entry name" value="CBS"/>
    <property type="match status" value="1"/>
</dbReference>
<dbReference type="PROSITE" id="PS51846">
    <property type="entry name" value="CNNM"/>
    <property type="match status" value="1"/>
</dbReference>
<evidence type="ECO:0000256" key="1">
    <source>
        <dbReference type="ARBA" id="ARBA00004651"/>
    </source>
</evidence>
<keyword evidence="4 5" id="KW-0812">Transmembrane</keyword>
<evidence type="ECO:0000256" key="4">
    <source>
        <dbReference type="PROSITE-ProRule" id="PRU01193"/>
    </source>
</evidence>
<evidence type="ECO:0000313" key="8">
    <source>
        <dbReference type="EMBL" id="QNL95763.1"/>
    </source>
</evidence>
<dbReference type="PANTHER" id="PTHR43099">
    <property type="entry name" value="UPF0053 PROTEIN YRKA"/>
    <property type="match status" value="1"/>
</dbReference>
<keyword evidence="3" id="KW-0129">CBS domain</keyword>
<feature type="domain" description="CBS" evidence="6">
    <location>
        <begin position="280"/>
        <end position="336"/>
    </location>
</feature>
<feature type="transmembrane region" description="Helical" evidence="5">
    <location>
        <begin position="56"/>
        <end position="77"/>
    </location>
</feature>
<feature type="transmembrane region" description="Helical" evidence="5">
    <location>
        <begin position="6"/>
        <end position="29"/>
    </location>
</feature>
<dbReference type="Proteomes" id="UP000515871">
    <property type="component" value="Chromosome"/>
</dbReference>
<dbReference type="InterPro" id="IPR002550">
    <property type="entry name" value="CNNM"/>
</dbReference>
<keyword evidence="4 5" id="KW-0472">Membrane</keyword>
<evidence type="ECO:0000256" key="3">
    <source>
        <dbReference type="PROSITE-ProRule" id="PRU00703"/>
    </source>
</evidence>
<keyword evidence="9" id="KW-1185">Reference proteome</keyword>
<reference evidence="8 9" key="1">
    <citation type="submission" date="2020-08" db="EMBL/GenBank/DDBJ databases">
        <title>Novel species in genus Aeromicrobium.</title>
        <authorList>
            <person name="Zhang G."/>
        </authorList>
    </citation>
    <scope>NUCLEOTIDE SEQUENCE [LARGE SCALE GENOMIC DNA]</scope>
    <source>
        <strain evidence="9">zg-629</strain>
    </source>
</reference>
<dbReference type="RefSeq" id="WP_154595018.1">
    <property type="nucleotide sequence ID" value="NZ_CP060587.1"/>
</dbReference>
<evidence type="ECO:0000256" key="5">
    <source>
        <dbReference type="SAM" id="Phobius"/>
    </source>
</evidence>
<evidence type="ECO:0000259" key="7">
    <source>
        <dbReference type="PROSITE" id="PS51846"/>
    </source>
</evidence>
<feature type="domain" description="CNNM transmembrane" evidence="7">
    <location>
        <begin position="1"/>
        <end position="202"/>
    </location>
</feature>
<dbReference type="InterPro" id="IPR051676">
    <property type="entry name" value="UPF0053_domain"/>
</dbReference>
<organism evidence="8 9">
    <name type="scientific">Aeromicrobium senzhongii</name>
    <dbReference type="NCBI Taxonomy" id="2663859"/>
    <lineage>
        <taxon>Bacteria</taxon>
        <taxon>Bacillati</taxon>
        <taxon>Actinomycetota</taxon>
        <taxon>Actinomycetes</taxon>
        <taxon>Propionibacteriales</taxon>
        <taxon>Nocardioidaceae</taxon>
        <taxon>Aeromicrobium</taxon>
    </lineage>
</organism>
<accession>A0ABX6SWI4</accession>
<dbReference type="SUPFAM" id="SSF54631">
    <property type="entry name" value="CBS-domain pair"/>
    <property type="match status" value="1"/>
</dbReference>
<name>A0ABX6SWI4_9ACTN</name>
<dbReference type="InterPro" id="IPR046342">
    <property type="entry name" value="CBS_dom_sf"/>
</dbReference>
<evidence type="ECO:0000259" key="6">
    <source>
        <dbReference type="PROSITE" id="PS51371"/>
    </source>
</evidence>
<comment type="subcellular location">
    <subcellularLocation>
        <location evidence="1">Cell membrane</location>
        <topology evidence="1">Multi-pass membrane protein</topology>
    </subcellularLocation>
</comment>
<dbReference type="InterPro" id="IPR000644">
    <property type="entry name" value="CBS_dom"/>
</dbReference>
<sequence length="343" mass="36316">MSDPWLIGPATVALIALSAFFVAVEFALLAAKRHRLEDAAATSRSARAALRSSGELTLLLAGSQLGITACTLALGAITKPAVHHWLTPWFETWGMALWVADVAGFALALVIVTFLHLVVGEMAPKSWAIAHPELSATVLAIPMRGFMWLTRPLLIGLNEMANWCLRKVGVEPADELSAGQNSDDLRHLVAHSATAGTLDPTYSSQLAIVLELESLTVADLVEPGTRPTAVATDASVAEVRQAALHSGHLRILLADDEGARGFVHVRDTLLHADDSNADALLRPVLALEPSTPVYQALTSMRETRNHLAVVAAAGEATYGVITMTDVLDRLFPSAPVGADGAAN</sequence>
<keyword evidence="2" id="KW-1003">Cell membrane</keyword>
<dbReference type="PANTHER" id="PTHR43099:SF5">
    <property type="entry name" value="HLYC_CORC FAMILY TRANSPORTER"/>
    <property type="match status" value="1"/>
</dbReference>
<proteinExistence type="predicted"/>
<gene>
    <name evidence="8" type="ORF">H9L21_07675</name>
</gene>
<protein>
    <submittedName>
        <fullName evidence="8">HlyC/CorC family transporter</fullName>
    </submittedName>
</protein>
<dbReference type="Gene3D" id="3.10.580.10">
    <property type="entry name" value="CBS-domain"/>
    <property type="match status" value="1"/>
</dbReference>
<feature type="transmembrane region" description="Helical" evidence="5">
    <location>
        <begin position="97"/>
        <end position="119"/>
    </location>
</feature>
<dbReference type="Pfam" id="PF00571">
    <property type="entry name" value="CBS"/>
    <property type="match status" value="1"/>
</dbReference>
<evidence type="ECO:0000313" key="9">
    <source>
        <dbReference type="Proteomes" id="UP000515871"/>
    </source>
</evidence>
<keyword evidence="4 5" id="KW-1133">Transmembrane helix</keyword>